<evidence type="ECO:0000313" key="1">
    <source>
        <dbReference type="Proteomes" id="UP000050741"/>
    </source>
</evidence>
<reference evidence="2" key="3">
    <citation type="submission" date="2016-06" db="UniProtKB">
        <authorList>
            <consortium name="WormBaseParasite"/>
        </authorList>
    </citation>
    <scope>IDENTIFICATION</scope>
</reference>
<reference evidence="1" key="1">
    <citation type="submission" date="2013-12" db="EMBL/GenBank/DDBJ databases">
        <authorList>
            <person name="Aslett M."/>
        </authorList>
    </citation>
    <scope>NUCLEOTIDE SEQUENCE [LARGE SCALE GENOMIC DNA]</scope>
    <source>
        <strain evidence="1">Lindley</strain>
    </source>
</reference>
<reference evidence="1" key="2">
    <citation type="submission" date="2014-05" db="EMBL/GenBank/DDBJ databases">
        <title>The genome and life-stage specific transcriptomes of Globodera pallida elucidate key aspects of plant parasitism by a cyst nematode.</title>
        <authorList>
            <person name="Cotton J.A."/>
            <person name="Lilley C.J."/>
            <person name="Jones L.M."/>
            <person name="Kikuchi T."/>
            <person name="Reid A.J."/>
            <person name="Thorpe P."/>
            <person name="Tsai I.J."/>
            <person name="Beasley H."/>
            <person name="Blok V."/>
            <person name="Cock P.J.A."/>
            <person name="Van den Akker S.E."/>
            <person name="Holroyd N."/>
            <person name="Hunt M."/>
            <person name="Mantelin S."/>
            <person name="Naghra H."/>
            <person name="Pain A."/>
            <person name="Palomares-Rius J.E."/>
            <person name="Zarowiecki M."/>
            <person name="Berriman M."/>
            <person name="Jones J.T."/>
            <person name="Urwin P.E."/>
        </authorList>
    </citation>
    <scope>NUCLEOTIDE SEQUENCE [LARGE SCALE GENOMIC DNA]</scope>
    <source>
        <strain evidence="1">Lindley</strain>
    </source>
</reference>
<sequence length="67" mass="7693">MVEMGKGEDGHEVHMLIPIRDENQKISDKNVEVRLNVQYFMPKMQTAPSLFGVGIPLEYDKIYLDIA</sequence>
<name>A0A183CID3_GLOPA</name>
<keyword evidence="1" id="KW-1185">Reference proteome</keyword>
<dbReference type="WBParaSite" id="GPLIN_001263900">
    <property type="protein sequence ID" value="GPLIN_001263900"/>
    <property type="gene ID" value="GPLIN_001263900"/>
</dbReference>
<proteinExistence type="predicted"/>
<evidence type="ECO:0000313" key="2">
    <source>
        <dbReference type="WBParaSite" id="GPLIN_001263900"/>
    </source>
</evidence>
<accession>A0A183CID3</accession>
<dbReference type="AlphaFoldDB" id="A0A183CID3"/>
<organism evidence="1 2">
    <name type="scientific">Globodera pallida</name>
    <name type="common">Potato cyst nematode worm</name>
    <name type="synonym">Heterodera pallida</name>
    <dbReference type="NCBI Taxonomy" id="36090"/>
    <lineage>
        <taxon>Eukaryota</taxon>
        <taxon>Metazoa</taxon>
        <taxon>Ecdysozoa</taxon>
        <taxon>Nematoda</taxon>
        <taxon>Chromadorea</taxon>
        <taxon>Rhabditida</taxon>
        <taxon>Tylenchina</taxon>
        <taxon>Tylenchomorpha</taxon>
        <taxon>Tylenchoidea</taxon>
        <taxon>Heteroderidae</taxon>
        <taxon>Heteroderinae</taxon>
        <taxon>Globodera</taxon>
    </lineage>
</organism>
<dbReference type="Proteomes" id="UP000050741">
    <property type="component" value="Unassembled WGS sequence"/>
</dbReference>
<protein>
    <submittedName>
        <fullName evidence="2">Uncharacterized protein</fullName>
    </submittedName>
</protein>